<dbReference type="GO" id="GO:0005886">
    <property type="term" value="C:plasma membrane"/>
    <property type="evidence" value="ECO:0007669"/>
    <property type="project" value="TreeGrafter"/>
</dbReference>
<dbReference type="Proteomes" id="UP000594263">
    <property type="component" value="Unplaced"/>
</dbReference>
<keyword evidence="2" id="KW-1185">Reference proteome</keyword>
<dbReference type="OMA" id="ICVDRWI"/>
<sequence>MKKDPINFSALNIILEVVSAYGNVGFTTGYSCGRRLTQGEICVDRWIGFTGKWSDEGKIILMVVMLFGRLKKYGLDGGRAWKLM</sequence>
<reference evidence="1" key="1">
    <citation type="submission" date="2021-01" db="UniProtKB">
        <authorList>
            <consortium name="EnsemblPlants"/>
        </authorList>
    </citation>
    <scope>IDENTIFICATION</scope>
</reference>
<dbReference type="PROSITE" id="PS51257">
    <property type="entry name" value="PROKAR_LIPOPROTEIN"/>
    <property type="match status" value="1"/>
</dbReference>
<dbReference type="Gramene" id="Kaladp0017s0013.1.v1.1">
    <property type="protein sequence ID" value="Kaladp0017s0013.1.v1.1"/>
    <property type="gene ID" value="Kaladp0017s0013.v1.1"/>
</dbReference>
<dbReference type="AlphaFoldDB" id="A0A7N0T1C7"/>
<accession>A0A7N0T1C7</accession>
<evidence type="ECO:0000313" key="1">
    <source>
        <dbReference type="EnsemblPlants" id="Kaladp0017s0013.1.v1.1"/>
    </source>
</evidence>
<name>A0A7N0T1C7_KALFE</name>
<organism evidence="1 2">
    <name type="scientific">Kalanchoe fedtschenkoi</name>
    <name type="common">Lavender scallops</name>
    <name type="synonym">South American air plant</name>
    <dbReference type="NCBI Taxonomy" id="63787"/>
    <lineage>
        <taxon>Eukaryota</taxon>
        <taxon>Viridiplantae</taxon>
        <taxon>Streptophyta</taxon>
        <taxon>Embryophyta</taxon>
        <taxon>Tracheophyta</taxon>
        <taxon>Spermatophyta</taxon>
        <taxon>Magnoliopsida</taxon>
        <taxon>eudicotyledons</taxon>
        <taxon>Gunneridae</taxon>
        <taxon>Pentapetalae</taxon>
        <taxon>Saxifragales</taxon>
        <taxon>Crassulaceae</taxon>
        <taxon>Kalanchoe</taxon>
    </lineage>
</organism>
<protein>
    <submittedName>
        <fullName evidence="1">Uncharacterized protein</fullName>
    </submittedName>
</protein>
<proteinExistence type="predicted"/>
<evidence type="ECO:0000313" key="2">
    <source>
        <dbReference type="Proteomes" id="UP000594263"/>
    </source>
</evidence>
<dbReference type="GO" id="GO:0008324">
    <property type="term" value="F:monoatomic cation transmembrane transporter activity"/>
    <property type="evidence" value="ECO:0007669"/>
    <property type="project" value="TreeGrafter"/>
</dbReference>
<dbReference type="InterPro" id="IPR051143">
    <property type="entry name" value="TrkH_K-transport"/>
</dbReference>
<dbReference type="PANTHER" id="PTHR31064">
    <property type="entry name" value="POTASSIUM TRANSPORT PROTEIN DDB_G0292412-RELATED"/>
    <property type="match status" value="1"/>
</dbReference>
<dbReference type="EnsemblPlants" id="Kaladp0017s0013.1.v1.1">
    <property type="protein sequence ID" value="Kaladp0017s0013.1.v1.1"/>
    <property type="gene ID" value="Kaladp0017s0013.v1.1"/>
</dbReference>
<dbReference type="PANTHER" id="PTHR31064:SF38">
    <property type="entry name" value="CATION TRANSPORTER HKT1_4-RELATED"/>
    <property type="match status" value="1"/>
</dbReference>